<dbReference type="RefSeq" id="WP_029310733.1">
    <property type="nucleotide sequence ID" value="NZ_FTNE01000035.1"/>
</dbReference>
<organism evidence="2 3">
    <name type="scientific">Acidiphilium rubrum</name>
    <dbReference type="NCBI Taxonomy" id="526"/>
    <lineage>
        <taxon>Bacteria</taxon>
        <taxon>Pseudomonadati</taxon>
        <taxon>Pseudomonadota</taxon>
        <taxon>Alphaproteobacteria</taxon>
        <taxon>Acetobacterales</taxon>
        <taxon>Acidocellaceae</taxon>
        <taxon>Acidiphilium</taxon>
    </lineage>
</organism>
<sequence>MSDPSANPLAALSELYMKGLAAFQSAAGSPGGGSSDQSGTQGFNPAAMLPGGTPPEVAAALTDAWRISATSALRYGQALMAVQLRYQAALLHAMSDRANGRAAETLVLADDARAFLREIGDTAEREARRLHMELDQVSEALAQALAQAADPADPAKRSYQVKA</sequence>
<evidence type="ECO:0000313" key="3">
    <source>
        <dbReference type="Proteomes" id="UP000186308"/>
    </source>
</evidence>
<evidence type="ECO:0000313" key="2">
    <source>
        <dbReference type="EMBL" id="SIR46386.1"/>
    </source>
</evidence>
<accession>A0A8G2CNL0</accession>
<dbReference type="Proteomes" id="UP000186308">
    <property type="component" value="Unassembled WGS sequence"/>
</dbReference>
<dbReference type="EMBL" id="FTNE01000035">
    <property type="protein sequence ID" value="SIR46386.1"/>
    <property type="molecule type" value="Genomic_DNA"/>
</dbReference>
<feature type="region of interest" description="Disordered" evidence="1">
    <location>
        <begin position="25"/>
        <end position="51"/>
    </location>
</feature>
<comment type="caution">
    <text evidence="2">The sequence shown here is derived from an EMBL/GenBank/DDBJ whole genome shotgun (WGS) entry which is preliminary data.</text>
</comment>
<evidence type="ECO:0008006" key="4">
    <source>
        <dbReference type="Google" id="ProtNLM"/>
    </source>
</evidence>
<name>A0A8G2CNL0_ACIRU</name>
<reference evidence="2 3" key="1">
    <citation type="submission" date="2017-01" db="EMBL/GenBank/DDBJ databases">
        <authorList>
            <person name="Varghese N."/>
            <person name="Submissions S."/>
        </authorList>
    </citation>
    <scope>NUCLEOTIDE SEQUENCE [LARGE SCALE GENOMIC DNA]</scope>
    <source>
        <strain evidence="2 3">ATCC 35905</strain>
    </source>
</reference>
<evidence type="ECO:0000256" key="1">
    <source>
        <dbReference type="SAM" id="MobiDB-lite"/>
    </source>
</evidence>
<proteinExistence type="predicted"/>
<keyword evidence="3" id="KW-1185">Reference proteome</keyword>
<protein>
    <recommendedName>
        <fullName evidence="4">Phasin protein</fullName>
    </recommendedName>
</protein>
<dbReference type="AlphaFoldDB" id="A0A8G2CNL0"/>
<gene>
    <name evidence="2" type="ORF">SAMN05421828_13513</name>
</gene>